<dbReference type="SMART" id="SM00320">
    <property type="entry name" value="WD40"/>
    <property type="match status" value="6"/>
</dbReference>
<dbReference type="InterPro" id="IPR015943">
    <property type="entry name" value="WD40/YVTN_repeat-like_dom_sf"/>
</dbReference>
<dbReference type="EMBL" id="GL988032">
    <property type="protein sequence ID" value="EGS23706.1"/>
    <property type="molecule type" value="Genomic_DNA"/>
</dbReference>
<dbReference type="AlphaFoldDB" id="G0RZS8"/>
<keyword evidence="9" id="KW-1185">Reference proteome</keyword>
<dbReference type="STRING" id="759272.G0RZS8"/>
<evidence type="ECO:0000313" key="8">
    <source>
        <dbReference type="EMBL" id="EGS23706.1"/>
    </source>
</evidence>
<evidence type="ECO:0000256" key="1">
    <source>
        <dbReference type="ARBA" id="ARBA00004496"/>
    </source>
</evidence>
<dbReference type="OrthoDB" id="10265988at2759"/>
<feature type="domain" description="PUL" evidence="7">
    <location>
        <begin position="497"/>
        <end position="800"/>
    </location>
</feature>
<dbReference type="OMA" id="YLPHTEY"/>
<dbReference type="RefSeq" id="XP_006690948.1">
    <property type="nucleotide sequence ID" value="XM_006690885.1"/>
</dbReference>
<gene>
    <name evidence="8" type="ORF">CTHT_0004050</name>
</gene>
<dbReference type="KEGG" id="cthr:CTHT_0004050"/>
<evidence type="ECO:0000259" key="7">
    <source>
        <dbReference type="PROSITE" id="PS51396"/>
    </source>
</evidence>
<dbReference type="InterPro" id="IPR036322">
    <property type="entry name" value="WD40_repeat_dom_sf"/>
</dbReference>
<protein>
    <submittedName>
        <fullName evidence="8">Putative ubiquitin binding protein</fullName>
    </submittedName>
</protein>
<evidence type="ECO:0000256" key="2">
    <source>
        <dbReference type="ARBA" id="ARBA00022490"/>
    </source>
</evidence>
<dbReference type="InterPro" id="IPR038122">
    <property type="entry name" value="PFU_sf"/>
</dbReference>
<dbReference type="PANTHER" id="PTHR19849:SF0">
    <property type="entry name" value="PHOSPHOLIPASE A-2-ACTIVATING PROTEIN"/>
    <property type="match status" value="1"/>
</dbReference>
<dbReference type="InterPro" id="IPR011989">
    <property type="entry name" value="ARM-like"/>
</dbReference>
<keyword evidence="2" id="KW-0963">Cytoplasm</keyword>
<dbReference type="GO" id="GO:0005737">
    <property type="term" value="C:cytoplasm"/>
    <property type="evidence" value="ECO:0007669"/>
    <property type="project" value="UniProtKB-SubCell"/>
</dbReference>
<dbReference type="PROSITE" id="PS51396">
    <property type="entry name" value="PUL"/>
    <property type="match status" value="1"/>
</dbReference>
<dbReference type="InterPro" id="IPR015155">
    <property type="entry name" value="PFU"/>
</dbReference>
<dbReference type="GO" id="GO:0010992">
    <property type="term" value="P:ubiquitin recycling"/>
    <property type="evidence" value="ECO:0007669"/>
    <property type="project" value="TreeGrafter"/>
</dbReference>
<dbReference type="Pfam" id="PF00400">
    <property type="entry name" value="WD40"/>
    <property type="match status" value="4"/>
</dbReference>
<dbReference type="GO" id="GO:0043161">
    <property type="term" value="P:proteasome-mediated ubiquitin-dependent protein catabolic process"/>
    <property type="evidence" value="ECO:0007669"/>
    <property type="project" value="TreeGrafter"/>
</dbReference>
<dbReference type="eggNOG" id="KOG0301">
    <property type="taxonomic scope" value="Eukaryota"/>
</dbReference>
<dbReference type="CDD" id="cd00200">
    <property type="entry name" value="WD40"/>
    <property type="match status" value="1"/>
</dbReference>
<dbReference type="PROSITE" id="PS50294">
    <property type="entry name" value="WD_REPEATS_REGION"/>
    <property type="match status" value="3"/>
</dbReference>
<dbReference type="PROSITE" id="PS51394">
    <property type="entry name" value="PFU"/>
    <property type="match status" value="1"/>
</dbReference>
<dbReference type="InterPro" id="IPR001680">
    <property type="entry name" value="WD40_rpt"/>
</dbReference>
<dbReference type="PANTHER" id="PTHR19849">
    <property type="entry name" value="PHOSPHOLIPASE A-2-ACTIVATING PROTEIN"/>
    <property type="match status" value="1"/>
</dbReference>
<keyword evidence="4" id="KW-0677">Repeat</keyword>
<dbReference type="InterPro" id="IPR013535">
    <property type="entry name" value="PUL_dom"/>
</dbReference>
<accession>G0RZS8</accession>
<dbReference type="Pfam" id="PF09070">
    <property type="entry name" value="PFU"/>
    <property type="match status" value="1"/>
</dbReference>
<proteinExistence type="predicted"/>
<keyword evidence="3 5" id="KW-0853">WD repeat</keyword>
<evidence type="ECO:0000256" key="3">
    <source>
        <dbReference type="ARBA" id="ARBA00022574"/>
    </source>
</evidence>
<dbReference type="Gene3D" id="2.130.10.10">
    <property type="entry name" value="YVTN repeat-like/Quinoprotein amine dehydrogenase"/>
    <property type="match status" value="1"/>
</dbReference>
<dbReference type="Gene3D" id="1.25.10.10">
    <property type="entry name" value="Leucine-rich Repeat Variant"/>
    <property type="match status" value="1"/>
</dbReference>
<evidence type="ECO:0000256" key="4">
    <source>
        <dbReference type="ARBA" id="ARBA00022737"/>
    </source>
</evidence>
<feature type="repeat" description="WD" evidence="5">
    <location>
        <begin position="244"/>
        <end position="274"/>
    </location>
</feature>
<evidence type="ECO:0000259" key="6">
    <source>
        <dbReference type="PROSITE" id="PS51394"/>
    </source>
</evidence>
<feature type="repeat" description="WD" evidence="5">
    <location>
        <begin position="10"/>
        <end position="40"/>
    </location>
</feature>
<dbReference type="HOGENOM" id="CLU_011791_2_0_1"/>
<dbReference type="Proteomes" id="UP000008066">
    <property type="component" value="Unassembled WGS sequence"/>
</dbReference>
<organism evidence="9">
    <name type="scientific">Chaetomium thermophilum (strain DSM 1495 / CBS 144.50 / IMI 039719)</name>
    <name type="common">Thermochaetoides thermophila</name>
    <dbReference type="NCBI Taxonomy" id="759272"/>
    <lineage>
        <taxon>Eukaryota</taxon>
        <taxon>Fungi</taxon>
        <taxon>Dikarya</taxon>
        <taxon>Ascomycota</taxon>
        <taxon>Pezizomycotina</taxon>
        <taxon>Sordariomycetes</taxon>
        <taxon>Sordariomycetidae</taxon>
        <taxon>Sordariales</taxon>
        <taxon>Chaetomiaceae</taxon>
        <taxon>Thermochaetoides</taxon>
    </lineage>
</organism>
<dbReference type="FunFam" id="2.130.10.10:FF:000236">
    <property type="entry name" value="Polyubiquitin binding protein (Doa1/Ufd3)"/>
    <property type="match status" value="1"/>
</dbReference>
<sequence length="803" mass="88072">MPDFKLSAQLKGHEGDVRAVCFPNANTIISSSRDQTVRLWRKTTNKPPTFEHIITSQGHGYINSVAFLKPNKAWSQGLIFSAGHEAIIEAKQPSLTATDNADRLLIGHGHNVCALDVSQSGSYLVSGSWDGKAIVWGTDKWQPAVYLLHAGGEVRSVWAVLFYDEHTVITGSADTHIRIFDLRKTNHTGELEPQRTLTTNSVVRALCKLPTGLKGHPSGADFASAGNDGVIELWKLNGTKVGILQGHESFIYSLACLPTSEIVSSGEDRTVRIWRGSECIQTITHPAISVWTVAVCPENGDIVSGASDNVVRVFTRNPDRIASPETIAQFEQSVRESAIPQQQFGPSINKEKLDPPTWLQQNAGRKEGEVKMIREEDGSIGAYQWSLSEQRWIHVGTVVDSTASSGRKVEYNGKEYDYVFDVDIQEGAPPLKLPYNLSENPYDAATRFLQNNELPMSYLDQVGKFIIENTKGATIGQTFEASSNAYTSDQPTQSTPKYLPHTEYLTLSQAKWEPVAKKIRSLNEKLLLAGHKHIAMNPDGVNRLEKALQATMGAQGSRMKAPAGLQEAQRSVSNIITNWPYGDRLPGLDALRCFVLYPGAASFKDSVYGNLVEVALRGALVSQDPITERDMSLDELIRTFDAGLINVNNVMMALRTVVNLFSTEEGKSLVVPQASSVIYLLARLTGVEGPQGYIGPESSHLQIALTSASFNFACHAFNKRDAIDLEQLMQLCQVAQAVINCQSDAEVLFRALMTIGMILSIGGDALEIAKTLEVGETAKQAAKKTEDARIKTLAQECLRYLKQ</sequence>
<dbReference type="SUPFAM" id="SSF50978">
    <property type="entry name" value="WD40 repeat-like"/>
    <property type="match status" value="1"/>
</dbReference>
<dbReference type="GeneID" id="18254443"/>
<name>G0RZS8_CHATD</name>
<evidence type="ECO:0000256" key="5">
    <source>
        <dbReference type="PROSITE-ProRule" id="PRU00221"/>
    </source>
</evidence>
<reference evidence="8 9" key="1">
    <citation type="journal article" date="2011" name="Cell">
        <title>Insight into structure and assembly of the nuclear pore complex by utilizing the genome of a eukaryotic thermophile.</title>
        <authorList>
            <person name="Amlacher S."/>
            <person name="Sarges P."/>
            <person name="Flemming D."/>
            <person name="van Noort V."/>
            <person name="Kunze R."/>
            <person name="Devos D.P."/>
            <person name="Arumugam M."/>
            <person name="Bork P."/>
            <person name="Hurt E."/>
        </authorList>
    </citation>
    <scope>NUCLEOTIDE SEQUENCE [LARGE SCALE GENOMIC DNA]</scope>
    <source>
        <strain evidence="9">DSM 1495 / CBS 144.50 / IMI 039719</strain>
    </source>
</reference>
<comment type="subcellular location">
    <subcellularLocation>
        <location evidence="1">Cytoplasm</location>
    </subcellularLocation>
</comment>
<dbReference type="Pfam" id="PF08324">
    <property type="entry name" value="PUL"/>
    <property type="match status" value="1"/>
</dbReference>
<dbReference type="Gene3D" id="3.10.20.870">
    <property type="entry name" value="PFU (PLAA family ubiquitin binding), C-terminal domain"/>
    <property type="match status" value="1"/>
</dbReference>
<feature type="domain" description="PFU" evidence="6">
    <location>
        <begin position="384"/>
        <end position="480"/>
    </location>
</feature>
<feature type="repeat" description="WD" evidence="5">
    <location>
        <begin position="105"/>
        <end position="136"/>
    </location>
</feature>
<dbReference type="PROSITE" id="PS50082">
    <property type="entry name" value="WD_REPEATS_2"/>
    <property type="match status" value="3"/>
</dbReference>
<evidence type="ECO:0000313" key="9">
    <source>
        <dbReference type="Proteomes" id="UP000008066"/>
    </source>
</evidence>
<dbReference type="GO" id="GO:0005634">
    <property type="term" value="C:nucleus"/>
    <property type="evidence" value="ECO:0007669"/>
    <property type="project" value="TreeGrafter"/>
</dbReference>
<dbReference type="GO" id="GO:0043130">
    <property type="term" value="F:ubiquitin binding"/>
    <property type="evidence" value="ECO:0007669"/>
    <property type="project" value="TreeGrafter"/>
</dbReference>